<keyword evidence="1" id="KW-0548">Nucleotidyltransferase</keyword>
<proteinExistence type="predicted"/>
<gene>
    <name evidence="1" type="ORF">KPL71_012147</name>
</gene>
<protein>
    <submittedName>
        <fullName evidence="1">Reverse transcriptase domain-containing protein</fullName>
    </submittedName>
</protein>
<keyword evidence="1" id="KW-0695">RNA-directed DNA polymerase</keyword>
<organism evidence="1 2">
    <name type="scientific">Citrus sinensis</name>
    <name type="common">Sweet orange</name>
    <name type="synonym">Citrus aurantium var. sinensis</name>
    <dbReference type="NCBI Taxonomy" id="2711"/>
    <lineage>
        <taxon>Eukaryota</taxon>
        <taxon>Viridiplantae</taxon>
        <taxon>Streptophyta</taxon>
        <taxon>Embryophyta</taxon>
        <taxon>Tracheophyta</taxon>
        <taxon>Spermatophyta</taxon>
        <taxon>Magnoliopsida</taxon>
        <taxon>eudicotyledons</taxon>
        <taxon>Gunneridae</taxon>
        <taxon>Pentapetalae</taxon>
        <taxon>rosids</taxon>
        <taxon>malvids</taxon>
        <taxon>Sapindales</taxon>
        <taxon>Rutaceae</taxon>
        <taxon>Aurantioideae</taxon>
        <taxon>Citrus</taxon>
    </lineage>
</organism>
<evidence type="ECO:0000313" key="2">
    <source>
        <dbReference type="Proteomes" id="UP000829398"/>
    </source>
</evidence>
<comment type="caution">
    <text evidence="1">The sequence shown here is derived from an EMBL/GenBank/DDBJ whole genome shotgun (WGS) entry which is preliminary data.</text>
</comment>
<dbReference type="EMBL" id="CM039173">
    <property type="protein sequence ID" value="KAH9769810.1"/>
    <property type="molecule type" value="Genomic_DNA"/>
</dbReference>
<keyword evidence="2" id="KW-1185">Reference proteome</keyword>
<keyword evidence="1" id="KW-0808">Transferase</keyword>
<evidence type="ECO:0000313" key="1">
    <source>
        <dbReference type="EMBL" id="KAH9769810.1"/>
    </source>
</evidence>
<dbReference type="Proteomes" id="UP000829398">
    <property type="component" value="Chromosome 4"/>
</dbReference>
<accession>A0ACB8L9B0</accession>
<sequence length="1495" mass="172199">MDTEELIRKCQEISLSGERRGSVSLKNKMKVAGKKIVNGCLVGKVMVNREVKIVGLKAALQQVWRTIREVQIEEMGDNIFIFIFGTEADKRNILVGGPWHFDRALIALVEPSGIGEVTKQSFTHVSFWVQLHNVPIMCMNEETIKEIGEEIGKVEEVGTNAAGECFGKFIRIRISVDVTKPLIKVVELKDEDAAEIENLEEVEEEVGNMDDEETTREGGQKHAKKKVIPMPVLYERLSDFCFVCGCIRHQYKECAQYKNQARKETTYGPWLRAITMAEKVRMNRGRERWKNEANKQSNEGQIQTRGEAGTDLQRHQARDSNNDLENEGGLTRSQEEENTGGPRMGEARNPKKSEKCGQKLIKPGGVDIVFQTSGGEAGKTCTNEREEERDKEKMARKKTKLRITQMIRGRSGGLALLWKSEIVVDIKSFSQHHIDAVVHSENGSLWRCTGIYGHSETDQKRHTWTLLRRLVGLLSLPWLCFGDFNEILKLDEKTGKNYRSVASINEFREAVHECDLKDSGYNGYPFTWSNRRFGPNLVEERLDRYLCCKTWGSMFHEIAAEHLETWTSDHSPVLMIVEQRGRRKQYSKRTFSRAHYEDMWSPYEKCQEIVFDEWKAKRSWNCEDPISQFKKTTKDSLAELKLWSKEEFRGREEKLEKLIKELKIYRESSKQYCTGVEIKAIEKQIDDLLIDKEIYWRQRSRAVWLREGDKNTKYFHSKATARKRKNKIRGIVDERNKWTEEVDEIERIFCDYFDNMFTSNNPTMHQLESALKGMPCKISSEMNAHLDQPYIEVEITKALSQMHPTKAPAPNGLPTAFFQKHWKSVNQGVIVVCLHVLNDRGNITPLNHTFIALILKIDKPRKVGDYRPISLCNVIYRIIAKTVANRLKLILNHVISPTQSAFIPNRLITDNIIIGYEWLHKIRLSKGKKHGIVALKLDVSKAYDRVEWKFLQCTLEKMGFSSKFIGLIMRCITTPSFSVLINGVAKGLIKPQRRLRQGCPLSPYLFILCAKVFSNLLRQAKINKHIHGIKFGKELSITHLLFADDSLIFVRATKEDCWRLKGVFDCYTNASGQIFNFEKSSMFFSQNTKHELISVIKDTFQLPVVSRHEKYLGLPSMIGRNKTTFFNDIKLRILSKISSWQAKLFSCGGKEILIKAVAQAVPAYAMSVFKLPLGLCEEMQKAIARFWWGNNEDHRPIHWRKWENICQAKSRGGMEFRDLSSFNQALVAKQAGSHPSFIWRSILWGREVTEKGLRWRIGNGEQVKVYQSKWLPRPDTFKLISPPKLHLETAVSELINEKHEWNEELIQQHFLRVDVEQITKIPLPRQPNPDQVVWHYDKKGEYSSIWHSRNLLIFKSKREDSQSSVAAAEAVVQAYRRIQMPLMQEGSRHEDVVQKRWKPPPAGWFKANVDAAVKTDQQRTGLGIVIRNPEGKVVAAAVKTTTFLDKVDYAEAEAIQFGLEITEHAGCIPVIMESDSQEVCMHREVMLVLESLLDF</sequence>
<reference evidence="2" key="1">
    <citation type="journal article" date="2023" name="Hortic. Res.">
        <title>A chromosome-level phased genome enabling allele-level studies in sweet orange: a case study on citrus Huanglongbing tolerance.</title>
        <authorList>
            <person name="Wu B."/>
            <person name="Yu Q."/>
            <person name="Deng Z."/>
            <person name="Duan Y."/>
            <person name="Luo F."/>
            <person name="Gmitter F. Jr."/>
        </authorList>
    </citation>
    <scope>NUCLEOTIDE SEQUENCE [LARGE SCALE GENOMIC DNA]</scope>
    <source>
        <strain evidence="2">cv. Valencia</strain>
    </source>
</reference>
<name>A0ACB8L9B0_CITSI</name>